<dbReference type="EMBL" id="AMCI01003138">
    <property type="protein sequence ID" value="EJX00999.1"/>
    <property type="molecule type" value="Genomic_DNA"/>
</dbReference>
<comment type="caution">
    <text evidence="1">The sequence shown here is derived from an EMBL/GenBank/DDBJ whole genome shotgun (WGS) entry which is preliminary data.</text>
</comment>
<organism evidence="1">
    <name type="scientific">gut metagenome</name>
    <dbReference type="NCBI Taxonomy" id="749906"/>
    <lineage>
        <taxon>unclassified sequences</taxon>
        <taxon>metagenomes</taxon>
        <taxon>organismal metagenomes</taxon>
    </lineage>
</organism>
<evidence type="ECO:0000313" key="1">
    <source>
        <dbReference type="EMBL" id="EJX00999.1"/>
    </source>
</evidence>
<reference evidence="1" key="1">
    <citation type="journal article" date="2012" name="PLoS ONE">
        <title>Gene sets for utilization of primary and secondary nutrition supplies in the distal gut of endangered iberian lynx.</title>
        <authorList>
            <person name="Alcaide M."/>
            <person name="Messina E."/>
            <person name="Richter M."/>
            <person name="Bargiela R."/>
            <person name="Peplies J."/>
            <person name="Huws S.A."/>
            <person name="Newbold C.J."/>
            <person name="Golyshin P.N."/>
            <person name="Simon M.A."/>
            <person name="Lopez G."/>
            <person name="Yakimov M.M."/>
            <person name="Ferrer M."/>
        </authorList>
    </citation>
    <scope>NUCLEOTIDE SEQUENCE</scope>
</reference>
<gene>
    <name evidence="1" type="ORF">EVA_10896</name>
</gene>
<name>J9G2C7_9ZZZZ</name>
<protein>
    <submittedName>
        <fullName evidence="1">Uncharacterized protein</fullName>
    </submittedName>
</protein>
<dbReference type="AlphaFoldDB" id="J9G2C7"/>
<sequence>MRFPQPHVSDINDTLFFDFLSFLLSLAPYLSSTPRLPHHIYGREHYRRMLRFASLADFLKVLLITTWSPSSSFWEEIRIIIPL</sequence>
<accession>J9G2C7</accession>
<proteinExistence type="predicted"/>